<accession>A0A266ZYR1</accession>
<dbReference type="RefSeq" id="WP_095038230.1">
    <property type="nucleotide sequence ID" value="NZ_NQKQ01000034.1"/>
</dbReference>
<evidence type="ECO:0000313" key="1">
    <source>
        <dbReference type="EMBL" id="PAA05416.1"/>
    </source>
</evidence>
<comment type="caution">
    <text evidence="1">The sequence shown here is derived from an EMBL/GenBank/DDBJ whole genome shotgun (WGS) entry which is preliminary data.</text>
</comment>
<gene>
    <name evidence="1" type="ORF">CJU81_21905</name>
</gene>
<reference evidence="1 2" key="1">
    <citation type="submission" date="2017-08" db="EMBL/GenBank/DDBJ databases">
        <title>Genomic and metabolic characterisation of spoilage-associated Pseudomonas species.</title>
        <authorList>
            <person name="Stanborough T."/>
            <person name="Fegan N."/>
            <person name="Powell S.M."/>
            <person name="Singh T."/>
            <person name="Tamplin M.L."/>
            <person name="Chandry P.S."/>
        </authorList>
    </citation>
    <scope>NUCLEOTIDE SEQUENCE [LARGE SCALE GENOMIC DNA]</scope>
    <source>
        <strain evidence="1 2">F1801</strain>
    </source>
</reference>
<organism evidence="1 2">
    <name type="scientific">Pseudomonas fragi</name>
    <dbReference type="NCBI Taxonomy" id="296"/>
    <lineage>
        <taxon>Bacteria</taxon>
        <taxon>Pseudomonadati</taxon>
        <taxon>Pseudomonadota</taxon>
        <taxon>Gammaproteobacteria</taxon>
        <taxon>Pseudomonadales</taxon>
        <taxon>Pseudomonadaceae</taxon>
        <taxon>Pseudomonas</taxon>
    </lineage>
</organism>
<dbReference type="EMBL" id="NQKQ01000034">
    <property type="protein sequence ID" value="PAA05416.1"/>
    <property type="molecule type" value="Genomic_DNA"/>
</dbReference>
<name>A0A266ZYR1_PSEFR</name>
<dbReference type="Proteomes" id="UP000215861">
    <property type="component" value="Unassembled WGS sequence"/>
</dbReference>
<proteinExistence type="predicted"/>
<dbReference type="AlphaFoldDB" id="A0A266ZYR1"/>
<sequence length="63" mass="7031">MLTLLPGPLSFRGIDLLAQALSFRKNKKRQIAMFKHTKVRQAGLILFATTLLLILPNLTKVIG</sequence>
<evidence type="ECO:0000313" key="2">
    <source>
        <dbReference type="Proteomes" id="UP000215861"/>
    </source>
</evidence>
<protein>
    <submittedName>
        <fullName evidence="1">Uncharacterized protein</fullName>
    </submittedName>
</protein>